<dbReference type="Pfam" id="PF07929">
    <property type="entry name" value="PRiA4_ORF3"/>
    <property type="match status" value="1"/>
</dbReference>
<proteinExistence type="predicted"/>
<name>A0A420ZBB0_UNCK3</name>
<dbReference type="InterPro" id="IPR024047">
    <property type="entry name" value="MM3350-like_sf"/>
</dbReference>
<evidence type="ECO:0000313" key="4">
    <source>
        <dbReference type="Proteomes" id="UP000281261"/>
    </source>
</evidence>
<organism evidence="3 4">
    <name type="scientific">candidate division Kazan bacterium</name>
    <dbReference type="NCBI Taxonomy" id="2202143"/>
    <lineage>
        <taxon>Bacteria</taxon>
        <taxon>Bacteria division Kazan-3B-28</taxon>
    </lineage>
</organism>
<dbReference type="AlphaFoldDB" id="A0A420ZBB0"/>
<protein>
    <recommendedName>
        <fullName evidence="2">Plasmid pRiA4b Orf3-like domain-containing protein</fullName>
    </recommendedName>
</protein>
<evidence type="ECO:0000313" key="3">
    <source>
        <dbReference type="EMBL" id="RLC36139.1"/>
    </source>
</evidence>
<accession>A0A420ZBB0</accession>
<gene>
    <name evidence="3" type="ORF">DRH29_05180</name>
</gene>
<feature type="domain" description="Plasmid pRiA4b Orf3-like" evidence="2">
    <location>
        <begin position="13"/>
        <end position="136"/>
    </location>
</feature>
<comment type="caution">
    <text evidence="3">The sequence shown here is derived from an EMBL/GenBank/DDBJ whole genome shotgun (WGS) entry which is preliminary data.</text>
</comment>
<dbReference type="SUPFAM" id="SSF159941">
    <property type="entry name" value="MM3350-like"/>
    <property type="match status" value="1"/>
</dbReference>
<feature type="region of interest" description="Disordered" evidence="1">
    <location>
        <begin position="133"/>
        <end position="154"/>
    </location>
</feature>
<dbReference type="EMBL" id="QMNG01000081">
    <property type="protein sequence ID" value="RLC36139.1"/>
    <property type="molecule type" value="Genomic_DNA"/>
</dbReference>
<reference evidence="3 4" key="1">
    <citation type="submission" date="2018-06" db="EMBL/GenBank/DDBJ databases">
        <title>Extensive metabolic versatility and redundancy in microbially diverse, dynamic hydrothermal sediments.</title>
        <authorList>
            <person name="Dombrowski N."/>
            <person name="Teske A."/>
            <person name="Baker B.J."/>
        </authorList>
    </citation>
    <scope>NUCLEOTIDE SEQUENCE [LARGE SCALE GENOMIC DNA]</scope>
    <source>
        <strain evidence="3">B79_G16</strain>
    </source>
</reference>
<dbReference type="Gene3D" id="3.10.290.30">
    <property type="entry name" value="MM3350-like"/>
    <property type="match status" value="1"/>
</dbReference>
<dbReference type="InterPro" id="IPR012912">
    <property type="entry name" value="Plasmid_pRiA4b_Orf3-like"/>
</dbReference>
<sequence>MKDGPSRSYGDGFVPRVERKIAILETQSLYTFARIIVKSFDFCFDHCFGFYSNIDSYHDSFDSYELFVDIGEGGLDSNSKGVKKTKVKDVFYEYKKMLFLFDYGDGWRFVIERGKIEESSKDKKYPFVVDKKGTAPLQYPPLEEEQDSFQKEEE</sequence>
<evidence type="ECO:0000256" key="1">
    <source>
        <dbReference type="SAM" id="MobiDB-lite"/>
    </source>
</evidence>
<dbReference type="Proteomes" id="UP000281261">
    <property type="component" value="Unassembled WGS sequence"/>
</dbReference>
<evidence type="ECO:0000259" key="2">
    <source>
        <dbReference type="Pfam" id="PF07929"/>
    </source>
</evidence>